<evidence type="ECO:0000259" key="2">
    <source>
        <dbReference type="Pfam" id="PF14667"/>
    </source>
</evidence>
<accession>A0A6L6XSG2</accession>
<dbReference type="InterPro" id="IPR029303">
    <property type="entry name" value="CapF_C"/>
</dbReference>
<dbReference type="EMBL" id="WSEK01000004">
    <property type="protein sequence ID" value="MVQ49742.1"/>
    <property type="molecule type" value="Genomic_DNA"/>
</dbReference>
<protein>
    <submittedName>
        <fullName evidence="3">Capsule biosynthesis protein CapF</fullName>
    </submittedName>
</protein>
<dbReference type="SUPFAM" id="SSF51735">
    <property type="entry name" value="NAD(P)-binding Rossmann-fold domains"/>
    <property type="match status" value="1"/>
</dbReference>
<organism evidence="3 4">
    <name type="scientific">Nocardioides agri</name>
    <dbReference type="NCBI Taxonomy" id="2682843"/>
    <lineage>
        <taxon>Bacteria</taxon>
        <taxon>Bacillati</taxon>
        <taxon>Actinomycetota</taxon>
        <taxon>Actinomycetes</taxon>
        <taxon>Propionibacteriales</taxon>
        <taxon>Nocardioidaceae</taxon>
        <taxon>Nocardioides</taxon>
    </lineage>
</organism>
<comment type="caution">
    <text evidence="3">The sequence shown here is derived from an EMBL/GenBank/DDBJ whole genome shotgun (WGS) entry which is preliminary data.</text>
</comment>
<dbReference type="InterPro" id="IPR001509">
    <property type="entry name" value="Epimerase_deHydtase"/>
</dbReference>
<evidence type="ECO:0000259" key="1">
    <source>
        <dbReference type="Pfam" id="PF01370"/>
    </source>
</evidence>
<feature type="domain" description="NAD-dependent epimerase/dehydratase" evidence="1">
    <location>
        <begin position="3"/>
        <end position="185"/>
    </location>
</feature>
<dbReference type="InterPro" id="IPR014710">
    <property type="entry name" value="RmlC-like_jellyroll"/>
</dbReference>
<sequence length="376" mass="39992">MRIVVTGADGFLGWHTRCRLHATTDHEVVPVGRAEWADLTALVAGADAVLHLAGINRAPDDELVAGNRGLAEDVAAAIAAAPRPLRLAFANSTQVGNGTAYADGKEQAAAVLRAAAERTGSSFVDVLLPNLFGEHGRPGYNSFVASFVDATVAGASPSISDRTIGLLHVQRAAAAMIAAIEETAPGTVGQVSPEPVATSVQQVWDTLQRFHTTYATTGDVPDLSGPLDTDLFNTYRAALFPAGYPIALAPRADQRGRLVETVRSHGAGGQTFVSTTVPGVTRGEHYHLHKIERFVVLSGRATIALRRLFTREVVELEVTGDEPVLVDMPTMWVHNITNTGDTELLTVFWTDTLFDADNPDTHPVPVAGAAELEQTR</sequence>
<gene>
    <name evidence="3" type="ORF">GON03_11165</name>
</gene>
<evidence type="ECO:0000313" key="4">
    <source>
        <dbReference type="Proteomes" id="UP000473525"/>
    </source>
</evidence>
<dbReference type="RefSeq" id="WP_157342548.1">
    <property type="nucleotide sequence ID" value="NZ_WSEK01000004.1"/>
</dbReference>
<dbReference type="AlphaFoldDB" id="A0A6L6XSG2"/>
<dbReference type="InterPro" id="IPR011051">
    <property type="entry name" value="RmlC_Cupin_sf"/>
</dbReference>
<dbReference type="Gene3D" id="2.60.120.10">
    <property type="entry name" value="Jelly Rolls"/>
    <property type="match status" value="1"/>
</dbReference>
<proteinExistence type="predicted"/>
<dbReference type="Proteomes" id="UP000473525">
    <property type="component" value="Unassembled WGS sequence"/>
</dbReference>
<reference evidence="3 4" key="1">
    <citation type="submission" date="2019-12" db="EMBL/GenBank/DDBJ databases">
        <authorList>
            <person name="Huq M.A."/>
        </authorList>
    </citation>
    <scope>NUCLEOTIDE SEQUENCE [LARGE SCALE GENOMIC DNA]</scope>
    <source>
        <strain evidence="3 4">MAH-18</strain>
    </source>
</reference>
<name>A0A6L6XSG2_9ACTN</name>
<dbReference type="InterPro" id="IPR036291">
    <property type="entry name" value="NAD(P)-bd_dom_sf"/>
</dbReference>
<keyword evidence="4" id="KW-1185">Reference proteome</keyword>
<evidence type="ECO:0000313" key="3">
    <source>
        <dbReference type="EMBL" id="MVQ49742.1"/>
    </source>
</evidence>
<feature type="domain" description="Capsular polysaccharide assembling protein CapF C-terminal" evidence="2">
    <location>
        <begin position="252"/>
        <end position="362"/>
    </location>
</feature>
<dbReference type="SUPFAM" id="SSF51182">
    <property type="entry name" value="RmlC-like cupins"/>
    <property type="match status" value="1"/>
</dbReference>
<dbReference type="Pfam" id="PF14667">
    <property type="entry name" value="Polysacc_synt_C"/>
    <property type="match status" value="1"/>
</dbReference>
<dbReference type="Gene3D" id="3.40.50.720">
    <property type="entry name" value="NAD(P)-binding Rossmann-like Domain"/>
    <property type="match status" value="1"/>
</dbReference>
<dbReference type="Pfam" id="PF01370">
    <property type="entry name" value="Epimerase"/>
    <property type="match status" value="1"/>
</dbReference>